<dbReference type="GO" id="GO:0051321">
    <property type="term" value="P:meiotic cell cycle"/>
    <property type="evidence" value="ECO:0007669"/>
    <property type="project" value="UniProtKB-KW"/>
</dbReference>
<keyword evidence="9 12" id="KW-0469">Meiosis</keyword>
<feature type="region of interest" description="Disordered" evidence="13">
    <location>
        <begin position="750"/>
        <end position="778"/>
    </location>
</feature>
<reference evidence="17" key="1">
    <citation type="submission" date="2011-10" db="EMBL/GenBank/DDBJ databases">
        <authorList>
            <consortium name="Soft-shell Turtle Genome Consortium"/>
        </authorList>
    </citation>
    <scope>NUCLEOTIDE SEQUENCE [LARGE SCALE GENOMIC DNA]</scope>
    <source>
        <strain evidence="17">Daiwa-1</strain>
    </source>
</reference>
<evidence type="ECO:0000256" key="3">
    <source>
        <dbReference type="ARBA" id="ARBA00020013"/>
    </source>
</evidence>
<dbReference type="GO" id="GO:0062176">
    <property type="term" value="P:R-loop processing"/>
    <property type="evidence" value="ECO:0007669"/>
    <property type="project" value="Ensembl"/>
</dbReference>
<comment type="similarity">
    <text evidence="11">Belongs to the Nibrin family.</text>
</comment>
<dbReference type="GO" id="GO:0097193">
    <property type="term" value="P:intrinsic apoptotic signaling pathway"/>
    <property type="evidence" value="ECO:0007669"/>
    <property type="project" value="Ensembl"/>
</dbReference>
<feature type="domain" description="FHA" evidence="14">
    <location>
        <begin position="24"/>
        <end position="83"/>
    </location>
</feature>
<dbReference type="EMBL" id="AGCU01115884">
    <property type="status" value="NOT_ANNOTATED_CDS"/>
    <property type="molecule type" value="Genomic_DNA"/>
</dbReference>
<comment type="subunit">
    <text evidence="12">Component of the MRN complex.</text>
</comment>
<dbReference type="FunFam" id="3.40.50.10190:FF:000024">
    <property type="entry name" value="Nibrin"/>
    <property type="match status" value="1"/>
</dbReference>
<dbReference type="PIRSF" id="PIRSF011869">
    <property type="entry name" value="Nibrin_animal"/>
    <property type="match status" value="1"/>
</dbReference>
<comment type="subcellular location">
    <subcellularLocation>
        <location evidence="2">Chromosome</location>
        <location evidence="2">Telomere</location>
    </subcellularLocation>
    <subcellularLocation>
        <location evidence="1">Nucleus</location>
        <location evidence="1">PML body</location>
    </subcellularLocation>
</comment>
<feature type="domain" description="BRCT" evidence="15">
    <location>
        <begin position="125"/>
        <end position="182"/>
    </location>
</feature>
<dbReference type="InterPro" id="IPR016592">
    <property type="entry name" value="Nibrin_met"/>
</dbReference>
<dbReference type="GO" id="GO:1990166">
    <property type="term" value="P:protein localization to site of double-strand break"/>
    <property type="evidence" value="ECO:0007669"/>
    <property type="project" value="Ensembl"/>
</dbReference>
<feature type="region of interest" description="Disordered" evidence="13">
    <location>
        <begin position="365"/>
        <end position="390"/>
    </location>
</feature>
<reference evidence="16" key="4">
    <citation type="submission" date="2025-09" db="UniProtKB">
        <authorList>
            <consortium name="Ensembl"/>
        </authorList>
    </citation>
    <scope>IDENTIFICATION</scope>
</reference>
<evidence type="ECO:0000256" key="1">
    <source>
        <dbReference type="ARBA" id="ARBA00004322"/>
    </source>
</evidence>
<sequence>FYKGSGGEGQAGGEPYRLLVGTEYVVGRKNCSILIQDDQSISRTHAVLTVTHPEPNLSQALTVPELVIKDTSKYGTFVNGEKLLNGTSRTLKSGDRVNFGVFESKFRVEYDPLIVCSSCLEASGKTALNQAILQLGGIVVNDWSKECTHLVMISVKVTVKTICALICNRPIIKPEYFVECIQAIQSKQQLPKLESFYPPVDEPAIGTEKLDLSMRQERNTIFGGKTFLFLSAKQHKKLSPAIILGGGEAKLLTERRKETSLLVAPEACVVDAGLTNSQVAVSDSVRNWIDSIMTTLQSKNLRTIPEAEIGLAVIFMSMERYCNPQNQPGTSLRSAIPHATLSQSSTVDETIMPVATSDSKAYVADTESEELTDTCMETGGEDRDNTPKMDRRDKMYSQNITTVKETPSTSGIVNSETALHRVHRMSGIDLKSQPLSPSKILGTNRIRERTSQRESNSITNYFQAAPKKRLRERIEEGETSAPKLAKMEEKSSHLCSQTQPTTSLMWKSKVEQTQKEQCTLDLKANLLPKDTGLKFAMESSKSEKDKTVTKNVSSEKPASKKRKVLGDLVEDAATLELVFGSEELDWEAEMGDHDEVHGANMQKKRRLEAKENTTFQDACSPSSSQIDCLVKQQENELGAVPTSKKQIEVKQESSVLVRNYSKNTDQLQDDSSNLPSRLLLTEFRSLVVSHPRPNSLVAAQTNYGQLNNFKKFKKVPYPGAGQLPRIIGGSDLISHHAKKNSQLEEWLRQEMEEQNRHAREESLADDLFRYDPNVKRRR</sequence>
<comment type="function">
    <text evidence="12">Component of the MRN complex, which plays a central role in double-strand break (DSB) repair, DNA recombination, maintenance of telomere integrity and meiosis. The MRN complex is involved in the repair of DNA double-strand breaks (DSBs) via homologous recombination (HR), an error-free mechanism which primarily occurs during S and G2 phases. The complex (1) mediates the end resection of damaged DNA, which generates proper single-stranded DNA, a key initial steps in HR, and is (2) required for the recruitment of other repair factors and efficient activation of ATM and ATR upon DNA damage. The MRN complex possesses single-strand endonuclease activity and double-strand-specific 3'-5' exonuclease activity, which are provided by MRE11, to initiate end resection, which is required for single-strand invasion and recombination. Within the MRN complex, nbn acts as a protein-protein adapter, which specifically recognizes and binds phosphorylated proteins, promoting their recruitment to DNA damage sites. Recruits mre11 and rad50 components of the MRN complex to DSBs in response to DNA damage. Promotes the recruitment of PI3/PI4-kinase family members atm, atr, and probably DNA-PKcs to the DNA damage sites, activating their functions. Mediates the recruitment of phosphorylated rbbp8/CtIP to DSBs, leading to cooperation between the MRN complex and rbbp8/CtIP to initiate end resection.</text>
</comment>
<dbReference type="GO" id="GO:0045190">
    <property type="term" value="P:isotype switching"/>
    <property type="evidence" value="ECO:0007669"/>
    <property type="project" value="Ensembl"/>
</dbReference>
<evidence type="ECO:0000259" key="15">
    <source>
        <dbReference type="PROSITE" id="PS50172"/>
    </source>
</evidence>
<dbReference type="SMART" id="SM01348">
    <property type="entry name" value="Nbs1_C"/>
    <property type="match status" value="1"/>
</dbReference>
<evidence type="ECO:0000313" key="17">
    <source>
        <dbReference type="Proteomes" id="UP000007267"/>
    </source>
</evidence>
<reference evidence="16" key="3">
    <citation type="submission" date="2025-08" db="UniProtKB">
        <authorList>
            <consortium name="Ensembl"/>
        </authorList>
    </citation>
    <scope>IDENTIFICATION</scope>
</reference>
<dbReference type="InterPro" id="IPR008984">
    <property type="entry name" value="SMAD_FHA_dom_sf"/>
</dbReference>
<dbReference type="EMBL" id="AGCU01115885">
    <property type="status" value="NOT_ANNOTATED_CDS"/>
    <property type="molecule type" value="Genomic_DNA"/>
</dbReference>
<evidence type="ECO:0000256" key="10">
    <source>
        <dbReference type="ARBA" id="ARBA00023306"/>
    </source>
</evidence>
<dbReference type="GO" id="GO:0000724">
    <property type="term" value="P:double-strand break repair via homologous recombination"/>
    <property type="evidence" value="ECO:0007669"/>
    <property type="project" value="Ensembl"/>
</dbReference>
<dbReference type="InterPro" id="IPR032429">
    <property type="entry name" value="Nibrin_BRCT2"/>
</dbReference>
<dbReference type="PROSITE" id="PS50006">
    <property type="entry name" value="FHA_DOMAIN"/>
    <property type="match status" value="1"/>
</dbReference>
<dbReference type="GO" id="GO:0005657">
    <property type="term" value="C:replication fork"/>
    <property type="evidence" value="ECO:0007669"/>
    <property type="project" value="Ensembl"/>
</dbReference>
<dbReference type="GO" id="GO:0042393">
    <property type="term" value="F:histone binding"/>
    <property type="evidence" value="ECO:0007669"/>
    <property type="project" value="Ensembl"/>
</dbReference>
<dbReference type="Pfam" id="PF00533">
    <property type="entry name" value="BRCT"/>
    <property type="match status" value="1"/>
</dbReference>
<proteinExistence type="inferred from homology"/>
<dbReference type="GO" id="GO:0005730">
    <property type="term" value="C:nucleolus"/>
    <property type="evidence" value="ECO:0007669"/>
    <property type="project" value="Ensembl"/>
</dbReference>
<evidence type="ECO:0000256" key="2">
    <source>
        <dbReference type="ARBA" id="ARBA00004574"/>
    </source>
</evidence>
<dbReference type="GO" id="GO:0140297">
    <property type="term" value="F:DNA-binding transcription factor binding"/>
    <property type="evidence" value="ECO:0007669"/>
    <property type="project" value="Ensembl"/>
</dbReference>
<evidence type="ECO:0000256" key="11">
    <source>
        <dbReference type="ARBA" id="ARBA00044757"/>
    </source>
</evidence>
<dbReference type="GeneTree" id="ENSGT00390000000521"/>
<dbReference type="EMBL" id="AGCU01115887">
    <property type="status" value="NOT_ANNOTATED_CDS"/>
    <property type="molecule type" value="Genomic_DNA"/>
</dbReference>
<dbReference type="GO" id="GO:0007405">
    <property type="term" value="P:neuroblast proliferation"/>
    <property type="evidence" value="ECO:0007669"/>
    <property type="project" value="Ensembl"/>
</dbReference>
<dbReference type="GO" id="GO:0003684">
    <property type="term" value="F:damaged DNA binding"/>
    <property type="evidence" value="ECO:0007669"/>
    <property type="project" value="Ensembl"/>
</dbReference>
<dbReference type="Gene3D" id="2.60.200.20">
    <property type="match status" value="1"/>
</dbReference>
<evidence type="ECO:0000256" key="8">
    <source>
        <dbReference type="ARBA" id="ARBA00023242"/>
    </source>
</evidence>
<keyword evidence="6 12" id="KW-0779">Telomere</keyword>
<dbReference type="HOGENOM" id="CLU_023410_0_0_1"/>
<organism evidence="16 17">
    <name type="scientific">Pelodiscus sinensis</name>
    <name type="common">Chinese softshell turtle</name>
    <name type="synonym">Trionyx sinensis</name>
    <dbReference type="NCBI Taxonomy" id="13735"/>
    <lineage>
        <taxon>Eukaryota</taxon>
        <taxon>Metazoa</taxon>
        <taxon>Chordata</taxon>
        <taxon>Craniata</taxon>
        <taxon>Vertebrata</taxon>
        <taxon>Euteleostomi</taxon>
        <taxon>Archelosauria</taxon>
        <taxon>Testudinata</taxon>
        <taxon>Testudines</taxon>
        <taxon>Cryptodira</taxon>
        <taxon>Trionychia</taxon>
        <taxon>Trionychidae</taxon>
        <taxon>Pelodiscus</taxon>
    </lineage>
</organism>
<dbReference type="GO" id="GO:0050885">
    <property type="term" value="P:neuromuscular process controlling balance"/>
    <property type="evidence" value="ECO:0007669"/>
    <property type="project" value="Ensembl"/>
</dbReference>
<dbReference type="SUPFAM" id="SSF52113">
    <property type="entry name" value="BRCT domain"/>
    <property type="match status" value="1"/>
</dbReference>
<evidence type="ECO:0000256" key="6">
    <source>
        <dbReference type="ARBA" id="ARBA00022895"/>
    </source>
</evidence>
<dbReference type="GO" id="GO:0032206">
    <property type="term" value="P:positive regulation of telomere maintenance"/>
    <property type="evidence" value="ECO:0007669"/>
    <property type="project" value="Ensembl"/>
</dbReference>
<dbReference type="InterPro" id="IPR040227">
    <property type="entry name" value="Nibrin-rel"/>
</dbReference>
<dbReference type="GO" id="GO:0140031">
    <property type="term" value="F:phosphorylation-dependent protein binding"/>
    <property type="evidence" value="ECO:0007669"/>
    <property type="project" value="Ensembl"/>
</dbReference>
<evidence type="ECO:0000256" key="9">
    <source>
        <dbReference type="ARBA" id="ARBA00023254"/>
    </source>
</evidence>
<dbReference type="PANTHER" id="PTHR12162:SF0">
    <property type="entry name" value="NIBRIN"/>
    <property type="match status" value="1"/>
</dbReference>
<dbReference type="GO" id="GO:0042405">
    <property type="term" value="C:nuclear inclusion body"/>
    <property type="evidence" value="ECO:0007669"/>
    <property type="project" value="Ensembl"/>
</dbReference>
<evidence type="ECO:0000256" key="5">
    <source>
        <dbReference type="ARBA" id="ARBA00022763"/>
    </source>
</evidence>
<dbReference type="GO" id="GO:0035861">
    <property type="term" value="C:site of double-strand break"/>
    <property type="evidence" value="ECO:0007669"/>
    <property type="project" value="Ensembl"/>
</dbReference>
<dbReference type="SUPFAM" id="SSF49879">
    <property type="entry name" value="SMAD/FHA domain"/>
    <property type="match status" value="1"/>
</dbReference>
<dbReference type="SMART" id="SM00240">
    <property type="entry name" value="FHA"/>
    <property type="match status" value="1"/>
</dbReference>
<dbReference type="FunFam" id="3.40.50.10980:FF:000001">
    <property type="entry name" value="Nibrin"/>
    <property type="match status" value="1"/>
</dbReference>
<dbReference type="Gene3D" id="3.40.50.10190">
    <property type="entry name" value="BRCT domain"/>
    <property type="match status" value="1"/>
</dbReference>
<dbReference type="OMA" id="KKNFKMF"/>
<reference evidence="17" key="2">
    <citation type="journal article" date="2013" name="Nat. Genet.">
        <title>The draft genomes of soft-shell turtle and green sea turtle yield insights into the development and evolution of the turtle-specific body plan.</title>
        <authorList>
            <person name="Wang Z."/>
            <person name="Pascual-Anaya J."/>
            <person name="Zadissa A."/>
            <person name="Li W."/>
            <person name="Niimura Y."/>
            <person name="Huang Z."/>
            <person name="Li C."/>
            <person name="White S."/>
            <person name="Xiong Z."/>
            <person name="Fang D."/>
            <person name="Wang B."/>
            <person name="Ming Y."/>
            <person name="Chen Y."/>
            <person name="Zheng Y."/>
            <person name="Kuraku S."/>
            <person name="Pignatelli M."/>
            <person name="Herrero J."/>
            <person name="Beal K."/>
            <person name="Nozawa M."/>
            <person name="Li Q."/>
            <person name="Wang J."/>
            <person name="Zhang H."/>
            <person name="Yu L."/>
            <person name="Shigenobu S."/>
            <person name="Wang J."/>
            <person name="Liu J."/>
            <person name="Flicek P."/>
            <person name="Searle S."/>
            <person name="Wang J."/>
            <person name="Kuratani S."/>
            <person name="Yin Y."/>
            <person name="Aken B."/>
            <person name="Zhang G."/>
            <person name="Irie N."/>
        </authorList>
    </citation>
    <scope>NUCLEOTIDE SEQUENCE [LARGE SCALE GENOMIC DNA]</scope>
    <source>
        <strain evidence="17">Daiwa-1</strain>
    </source>
</reference>
<dbReference type="GO" id="GO:0043539">
    <property type="term" value="F:protein serine/threonine kinase activator activity"/>
    <property type="evidence" value="ECO:0007669"/>
    <property type="project" value="Ensembl"/>
</dbReference>
<dbReference type="InterPro" id="IPR043014">
    <property type="entry name" value="Nibrin_BRCT2_sf"/>
</dbReference>
<dbReference type="InterPro" id="IPR013908">
    <property type="entry name" value="Nibrin_C"/>
</dbReference>
<dbReference type="GO" id="GO:0000729">
    <property type="term" value="P:DNA double-strand break processing"/>
    <property type="evidence" value="ECO:0007669"/>
    <property type="project" value="Ensembl"/>
</dbReference>
<dbReference type="GO" id="GO:0007095">
    <property type="term" value="P:mitotic G2 DNA damage checkpoint signaling"/>
    <property type="evidence" value="ECO:0007669"/>
    <property type="project" value="Ensembl"/>
</dbReference>
<dbReference type="GO" id="GO:0005794">
    <property type="term" value="C:Golgi apparatus"/>
    <property type="evidence" value="ECO:0007669"/>
    <property type="project" value="Ensembl"/>
</dbReference>
<dbReference type="GO" id="GO:1904354">
    <property type="term" value="P:negative regulation of telomere capping"/>
    <property type="evidence" value="ECO:0007669"/>
    <property type="project" value="Ensembl"/>
</dbReference>
<dbReference type="SMART" id="SM00292">
    <property type="entry name" value="BRCT"/>
    <property type="match status" value="1"/>
</dbReference>
<protein>
    <recommendedName>
        <fullName evidence="3 12">Nibrin</fullName>
    </recommendedName>
</protein>
<dbReference type="GO" id="GO:0090656">
    <property type="term" value="P:t-circle formation"/>
    <property type="evidence" value="ECO:0007669"/>
    <property type="project" value="Ensembl"/>
</dbReference>
<dbReference type="GO" id="GO:0016605">
    <property type="term" value="C:PML body"/>
    <property type="evidence" value="ECO:0007669"/>
    <property type="project" value="UniProtKB-SubCell"/>
</dbReference>
<dbReference type="GO" id="GO:2000781">
    <property type="term" value="P:positive regulation of double-strand break repair"/>
    <property type="evidence" value="ECO:0007669"/>
    <property type="project" value="Ensembl"/>
</dbReference>
<dbReference type="CDD" id="cd17741">
    <property type="entry name" value="BRCT_nibrin"/>
    <property type="match status" value="1"/>
</dbReference>
<dbReference type="Pfam" id="PF16508">
    <property type="entry name" value="NIBRIN_BRCT_II"/>
    <property type="match status" value="1"/>
</dbReference>
<dbReference type="GO" id="GO:0000781">
    <property type="term" value="C:chromosome, telomeric region"/>
    <property type="evidence" value="ECO:0007669"/>
    <property type="project" value="UniProtKB-SubCell"/>
</dbReference>
<dbReference type="Pfam" id="PF08599">
    <property type="entry name" value="Nbs1_C"/>
    <property type="match status" value="1"/>
</dbReference>
<dbReference type="GO" id="GO:0110025">
    <property type="term" value="P:DNA strand resection involved in replication fork processing"/>
    <property type="evidence" value="ECO:0007669"/>
    <property type="project" value="Ensembl"/>
</dbReference>
<dbReference type="Ensembl" id="ENSPSIT00000008410.1">
    <property type="protein sequence ID" value="ENSPSIP00000008366.1"/>
    <property type="gene ID" value="ENSPSIG00000007528.1"/>
</dbReference>
<evidence type="ECO:0000256" key="13">
    <source>
        <dbReference type="SAM" id="MobiDB-lite"/>
    </source>
</evidence>
<keyword evidence="17" id="KW-1185">Reference proteome</keyword>
<evidence type="ECO:0000256" key="12">
    <source>
        <dbReference type="PIRNR" id="PIRNR011869"/>
    </source>
</evidence>
<dbReference type="EMBL" id="AGCU01115886">
    <property type="status" value="NOT_ANNOTATED_CDS"/>
    <property type="molecule type" value="Genomic_DNA"/>
</dbReference>
<feature type="region of interest" description="Disordered" evidence="13">
    <location>
        <begin position="538"/>
        <end position="557"/>
    </location>
</feature>
<dbReference type="Proteomes" id="UP000007267">
    <property type="component" value="Unassembled WGS sequence"/>
</dbReference>
<dbReference type="eggNOG" id="ENOG502QQ7Y">
    <property type="taxonomic scope" value="Eukaryota"/>
</dbReference>
<evidence type="ECO:0000256" key="7">
    <source>
        <dbReference type="ARBA" id="ARBA00023204"/>
    </source>
</evidence>
<dbReference type="GO" id="GO:0030870">
    <property type="term" value="C:Mre11 complex"/>
    <property type="evidence" value="ECO:0007669"/>
    <property type="project" value="Ensembl"/>
</dbReference>
<dbReference type="GO" id="GO:0031860">
    <property type="term" value="P:telomeric 3' overhang formation"/>
    <property type="evidence" value="ECO:0007669"/>
    <property type="project" value="Ensembl"/>
</dbReference>
<dbReference type="InterPro" id="IPR000253">
    <property type="entry name" value="FHA_dom"/>
</dbReference>
<dbReference type="InterPro" id="IPR036420">
    <property type="entry name" value="BRCT_dom_sf"/>
</dbReference>
<dbReference type="InterPro" id="IPR001357">
    <property type="entry name" value="BRCT_dom"/>
</dbReference>
<dbReference type="STRING" id="13735.ENSPSIP00000008366"/>
<dbReference type="PROSITE" id="PS50172">
    <property type="entry name" value="BRCT"/>
    <property type="match status" value="1"/>
</dbReference>
<dbReference type="Pfam" id="PF00498">
    <property type="entry name" value="FHA"/>
    <property type="match status" value="1"/>
</dbReference>
<dbReference type="GO" id="GO:0097681">
    <property type="term" value="P:double-strand break repair via alternative nonhomologous end joining"/>
    <property type="evidence" value="ECO:0007669"/>
    <property type="project" value="Ensembl"/>
</dbReference>
<keyword evidence="5 12" id="KW-0227">DNA damage</keyword>
<accession>K7FK06</accession>
<dbReference type="GO" id="GO:0140463">
    <property type="term" value="F:chromatin-protein adaptor activity"/>
    <property type="evidence" value="ECO:0007669"/>
    <property type="project" value="Ensembl"/>
</dbReference>
<keyword evidence="10 12" id="KW-0131">Cell cycle</keyword>
<dbReference type="FunFam" id="2.60.200.20:FF:000017">
    <property type="entry name" value="Nibrin"/>
    <property type="match status" value="1"/>
</dbReference>
<dbReference type="AlphaFoldDB" id="K7FK06"/>
<dbReference type="EMBL" id="AGCU01115883">
    <property type="status" value="NOT_ANNOTATED_CDS"/>
    <property type="molecule type" value="Genomic_DNA"/>
</dbReference>
<dbReference type="CDD" id="cd22667">
    <property type="entry name" value="FHA_NBN"/>
    <property type="match status" value="1"/>
</dbReference>
<keyword evidence="8 12" id="KW-0539">Nucleus</keyword>
<evidence type="ECO:0000259" key="14">
    <source>
        <dbReference type="PROSITE" id="PS50006"/>
    </source>
</evidence>
<dbReference type="PANTHER" id="PTHR12162">
    <property type="entry name" value="NIBRIN-RELATED"/>
    <property type="match status" value="1"/>
</dbReference>
<feature type="compositionally biased region" description="Basic and acidic residues" evidence="13">
    <location>
        <begin position="380"/>
        <end position="390"/>
    </location>
</feature>
<dbReference type="GO" id="GO:0070533">
    <property type="term" value="C:BRCA1-C complex"/>
    <property type="evidence" value="ECO:0007669"/>
    <property type="project" value="Ensembl"/>
</dbReference>
<dbReference type="Gene3D" id="3.40.50.10980">
    <property type="entry name" value="Nibrin, BRCT2 domain"/>
    <property type="match status" value="1"/>
</dbReference>
<keyword evidence="7 12" id="KW-0234">DNA repair</keyword>
<evidence type="ECO:0000256" key="4">
    <source>
        <dbReference type="ARBA" id="ARBA00022454"/>
    </source>
</evidence>
<gene>
    <name evidence="16" type="primary">NBN</name>
</gene>
<keyword evidence="4" id="KW-0158">Chromosome</keyword>
<evidence type="ECO:0000313" key="16">
    <source>
        <dbReference type="Ensembl" id="ENSPSIP00000008366.1"/>
    </source>
</evidence>
<name>K7FK06_PELSI</name>
<dbReference type="GO" id="GO:0031848">
    <property type="term" value="P:protection from non-homologous end joining at telomere"/>
    <property type="evidence" value="ECO:0007669"/>
    <property type="project" value="Ensembl"/>
</dbReference>